<accession>A0A239DB40</accession>
<keyword evidence="1" id="KW-0812">Transmembrane</keyword>
<feature type="transmembrane region" description="Helical" evidence="1">
    <location>
        <begin position="12"/>
        <end position="45"/>
    </location>
</feature>
<organism evidence="2 3">
    <name type="scientific">Pontibacter ummariensis</name>
    <dbReference type="NCBI Taxonomy" id="1610492"/>
    <lineage>
        <taxon>Bacteria</taxon>
        <taxon>Pseudomonadati</taxon>
        <taxon>Bacteroidota</taxon>
        <taxon>Cytophagia</taxon>
        <taxon>Cytophagales</taxon>
        <taxon>Hymenobacteraceae</taxon>
        <taxon>Pontibacter</taxon>
    </lineage>
</organism>
<proteinExistence type="predicted"/>
<keyword evidence="1" id="KW-0472">Membrane</keyword>
<protein>
    <submittedName>
        <fullName evidence="2">Uncharacterized protein</fullName>
    </submittedName>
</protein>
<dbReference type="RefSeq" id="WP_179222971.1">
    <property type="nucleotide sequence ID" value="NZ_FZOQ01000004.1"/>
</dbReference>
<dbReference type="Proteomes" id="UP000198432">
    <property type="component" value="Unassembled WGS sequence"/>
</dbReference>
<sequence>MSTSILRIILFIASLLEICLFVGLFLSIVCLVTELPVLGLLYLLVGI</sequence>
<evidence type="ECO:0000313" key="2">
    <source>
        <dbReference type="EMBL" id="SNS29575.1"/>
    </source>
</evidence>
<dbReference type="EMBL" id="FZOQ01000004">
    <property type="protein sequence ID" value="SNS29575.1"/>
    <property type="molecule type" value="Genomic_DNA"/>
</dbReference>
<name>A0A239DB40_9BACT</name>
<evidence type="ECO:0000313" key="3">
    <source>
        <dbReference type="Proteomes" id="UP000198432"/>
    </source>
</evidence>
<dbReference type="AlphaFoldDB" id="A0A239DB40"/>
<reference evidence="3" key="1">
    <citation type="submission" date="2017-06" db="EMBL/GenBank/DDBJ databases">
        <authorList>
            <person name="Varghese N."/>
            <person name="Submissions S."/>
        </authorList>
    </citation>
    <scope>NUCLEOTIDE SEQUENCE [LARGE SCALE GENOMIC DNA]</scope>
    <source>
        <strain evidence="3">NKM1</strain>
    </source>
</reference>
<keyword evidence="1" id="KW-1133">Transmembrane helix</keyword>
<evidence type="ECO:0000256" key="1">
    <source>
        <dbReference type="SAM" id="Phobius"/>
    </source>
</evidence>
<gene>
    <name evidence="2" type="ORF">SAMN06296052_104147</name>
</gene>
<keyword evidence="3" id="KW-1185">Reference proteome</keyword>